<dbReference type="InterPro" id="IPR051784">
    <property type="entry name" value="Nod_factor_ABC_transporter"/>
</dbReference>
<keyword evidence="3 5" id="KW-1133">Transmembrane helix</keyword>
<evidence type="ECO:0000256" key="1">
    <source>
        <dbReference type="ARBA" id="ARBA00004141"/>
    </source>
</evidence>
<dbReference type="PANTHER" id="PTHR43229:SF2">
    <property type="entry name" value="NODULATION PROTEIN J"/>
    <property type="match status" value="1"/>
</dbReference>
<dbReference type="InterPro" id="IPR047817">
    <property type="entry name" value="ABC2_TM_bact-type"/>
</dbReference>
<reference evidence="7 8" key="2">
    <citation type="journal article" date="2011" name="ISME J.">
        <title>RNA-seq reveals cooperative metabolic interactions between two termite-gut spirochete species in co-culture.</title>
        <authorList>
            <person name="Rosenthal A.Z."/>
            <person name="Matson E.G."/>
            <person name="Eldar A."/>
            <person name="Leadbetter J.R."/>
        </authorList>
    </citation>
    <scope>NUCLEOTIDE SEQUENCE [LARGE SCALE GENOMIC DNA]</scope>
    <source>
        <strain evidence="8">ATCC BAA-887 / DSM 12427 / ZAS-2</strain>
    </source>
</reference>
<gene>
    <name evidence="7" type="ordered locus">TREPR_2307</name>
</gene>
<feature type="transmembrane region" description="Helical" evidence="5">
    <location>
        <begin position="175"/>
        <end position="194"/>
    </location>
</feature>
<dbReference type="PROSITE" id="PS51012">
    <property type="entry name" value="ABC_TM2"/>
    <property type="match status" value="1"/>
</dbReference>
<reference evidence="8" key="1">
    <citation type="submission" date="2009-12" db="EMBL/GenBank/DDBJ databases">
        <title>Complete sequence of Treponema primitia strain ZAS-2.</title>
        <authorList>
            <person name="Tetu S.G."/>
            <person name="Matson E."/>
            <person name="Ren Q."/>
            <person name="Seshadri R."/>
            <person name="Elbourne L."/>
            <person name="Hassan K.A."/>
            <person name="Durkin A."/>
            <person name="Radune D."/>
            <person name="Mohamoud Y."/>
            <person name="Shay R."/>
            <person name="Jin S."/>
            <person name="Zhang X."/>
            <person name="Lucey K."/>
            <person name="Ballor N.R."/>
            <person name="Ottesen E."/>
            <person name="Rosenthal R."/>
            <person name="Allen A."/>
            <person name="Leadbetter J.R."/>
            <person name="Paulsen I.T."/>
        </authorList>
    </citation>
    <scope>NUCLEOTIDE SEQUENCE [LARGE SCALE GENOMIC DNA]</scope>
    <source>
        <strain evidence="8">ATCC BAA-887 / DSM 12427 / ZAS-2</strain>
    </source>
</reference>
<dbReference type="AlphaFoldDB" id="F5YHZ8"/>
<keyword evidence="2 5" id="KW-0812">Transmembrane</keyword>
<evidence type="ECO:0000256" key="5">
    <source>
        <dbReference type="RuleBase" id="RU361157"/>
    </source>
</evidence>
<evidence type="ECO:0000259" key="6">
    <source>
        <dbReference type="PROSITE" id="PS51012"/>
    </source>
</evidence>
<dbReference type="Pfam" id="PF01061">
    <property type="entry name" value="ABC2_membrane"/>
    <property type="match status" value="1"/>
</dbReference>
<keyword evidence="5" id="KW-1003">Cell membrane</keyword>
<dbReference type="InterPro" id="IPR013525">
    <property type="entry name" value="ABC2_TM"/>
</dbReference>
<proteinExistence type="inferred from homology"/>
<feature type="domain" description="ABC transmembrane type-2" evidence="6">
    <location>
        <begin position="31"/>
        <end position="262"/>
    </location>
</feature>
<dbReference type="EMBL" id="CP001843">
    <property type="protein sequence ID" value="AEF86230.1"/>
    <property type="molecule type" value="Genomic_DNA"/>
</dbReference>
<evidence type="ECO:0000256" key="2">
    <source>
        <dbReference type="ARBA" id="ARBA00022692"/>
    </source>
</evidence>
<dbReference type="eggNOG" id="COG0842">
    <property type="taxonomic scope" value="Bacteria"/>
</dbReference>
<dbReference type="STRING" id="545694.TREPR_2307"/>
<comment type="subcellular location">
    <subcellularLocation>
        <location evidence="5">Cell membrane</location>
        <topology evidence="5">Multi-pass membrane protein</topology>
    </subcellularLocation>
    <subcellularLocation>
        <location evidence="1">Membrane</location>
        <topology evidence="1">Multi-pass membrane protein</topology>
    </subcellularLocation>
</comment>
<accession>F5YHZ8</accession>
<dbReference type="GO" id="GO:0043190">
    <property type="term" value="C:ATP-binding cassette (ABC) transporter complex"/>
    <property type="evidence" value="ECO:0007669"/>
    <property type="project" value="InterPro"/>
</dbReference>
<feature type="transmembrane region" description="Helical" evidence="5">
    <location>
        <begin position="108"/>
        <end position="137"/>
    </location>
</feature>
<comment type="similarity">
    <text evidence="5">Belongs to the ABC-2 integral membrane protein family.</text>
</comment>
<evidence type="ECO:0000313" key="8">
    <source>
        <dbReference type="Proteomes" id="UP000009223"/>
    </source>
</evidence>
<dbReference type="Proteomes" id="UP000009223">
    <property type="component" value="Chromosome"/>
</dbReference>
<keyword evidence="5" id="KW-0813">Transport</keyword>
<name>F5YHZ8_TREPZ</name>
<dbReference type="KEGG" id="tpi:TREPR_2307"/>
<dbReference type="InterPro" id="IPR000412">
    <property type="entry name" value="ABC_2_transport"/>
</dbReference>
<feature type="transmembrane region" description="Helical" evidence="5">
    <location>
        <begin position="144"/>
        <end position="169"/>
    </location>
</feature>
<dbReference type="PIRSF" id="PIRSF006648">
    <property type="entry name" value="DrrB"/>
    <property type="match status" value="1"/>
</dbReference>
<dbReference type="PANTHER" id="PTHR43229">
    <property type="entry name" value="NODULATION PROTEIN J"/>
    <property type="match status" value="1"/>
</dbReference>
<evidence type="ECO:0000256" key="3">
    <source>
        <dbReference type="ARBA" id="ARBA00022989"/>
    </source>
</evidence>
<organism evidence="7 8">
    <name type="scientific">Treponema primitia (strain ATCC BAA-887 / DSM 12427 / ZAS-2)</name>
    <dbReference type="NCBI Taxonomy" id="545694"/>
    <lineage>
        <taxon>Bacteria</taxon>
        <taxon>Pseudomonadati</taxon>
        <taxon>Spirochaetota</taxon>
        <taxon>Spirochaetia</taxon>
        <taxon>Spirochaetales</taxon>
        <taxon>Treponemataceae</taxon>
        <taxon>Treponema</taxon>
    </lineage>
</organism>
<evidence type="ECO:0000313" key="7">
    <source>
        <dbReference type="EMBL" id="AEF86230.1"/>
    </source>
</evidence>
<feature type="transmembrane region" description="Helical" evidence="5">
    <location>
        <begin position="235"/>
        <end position="260"/>
    </location>
</feature>
<dbReference type="OrthoDB" id="9788252at2"/>
<sequence length="266" mass="28880">MNTHMNKAAREANAVLTIASREFMLSLKSPPRIAMAIIWPVMMLGMFGSQLSQNMGFNMGFDFNQFMLVGMLVNGLFMMTMMGITSLVEDRENDFTQEILVSPISRYAIIFGKIIGASLMSYIQFFASIIVGLCIGARLSGSQFLLLLTVSPLMCLAAGSLALLCIGFIRKSGTASMIVMMLSMAQMFLSGALIPVNHSTGLMAVLSRLLPMTYCIDFARGVFYQTTGAANITLFAPAVDLVIIGAFTAVFFVAGTIAFVRSETNR</sequence>
<feature type="transmembrane region" description="Helical" evidence="5">
    <location>
        <begin position="63"/>
        <end position="88"/>
    </location>
</feature>
<feature type="transmembrane region" description="Helical" evidence="5">
    <location>
        <begin position="33"/>
        <end position="51"/>
    </location>
</feature>
<protein>
    <recommendedName>
        <fullName evidence="5">Transport permease protein</fullName>
    </recommendedName>
</protein>
<dbReference type="HOGENOM" id="CLU_039483_2_3_12"/>
<dbReference type="GO" id="GO:0140359">
    <property type="term" value="F:ABC-type transporter activity"/>
    <property type="evidence" value="ECO:0007669"/>
    <property type="project" value="InterPro"/>
</dbReference>
<keyword evidence="4 5" id="KW-0472">Membrane</keyword>
<dbReference type="RefSeq" id="WP_015707895.1">
    <property type="nucleotide sequence ID" value="NC_015578.1"/>
</dbReference>
<evidence type="ECO:0000256" key="4">
    <source>
        <dbReference type="ARBA" id="ARBA00023136"/>
    </source>
</evidence>
<keyword evidence="8" id="KW-1185">Reference proteome</keyword>